<keyword evidence="3" id="KW-1185">Reference proteome</keyword>
<dbReference type="GeneID" id="66077185"/>
<dbReference type="RefSeq" id="XP_043008178.1">
    <property type="nucleotide sequence ID" value="XM_043152895.1"/>
</dbReference>
<proteinExistence type="predicted"/>
<dbReference type="AlphaFoldDB" id="A0A9P7RZ81"/>
<name>A0A9P7RZ81_9AGAR</name>
<dbReference type="EMBL" id="CM032185">
    <property type="protein sequence ID" value="KAG7091708.1"/>
    <property type="molecule type" value="Genomic_DNA"/>
</dbReference>
<gene>
    <name evidence="2" type="ORF">E1B28_008109</name>
</gene>
<evidence type="ECO:0000256" key="1">
    <source>
        <dbReference type="SAM" id="MobiDB-lite"/>
    </source>
</evidence>
<evidence type="ECO:0000313" key="2">
    <source>
        <dbReference type="EMBL" id="KAG7091708.1"/>
    </source>
</evidence>
<dbReference type="Proteomes" id="UP001049176">
    <property type="component" value="Chromosome 5"/>
</dbReference>
<feature type="compositionally biased region" description="Gly residues" evidence="1">
    <location>
        <begin position="63"/>
        <end position="76"/>
    </location>
</feature>
<feature type="region of interest" description="Disordered" evidence="1">
    <location>
        <begin position="43"/>
        <end position="76"/>
    </location>
</feature>
<dbReference type="KEGG" id="more:E1B28_008109"/>
<comment type="caution">
    <text evidence="2">The sequence shown here is derived from an EMBL/GenBank/DDBJ whole genome shotgun (WGS) entry which is preliminary data.</text>
</comment>
<protein>
    <submittedName>
        <fullName evidence="2">Uncharacterized protein</fullName>
    </submittedName>
</protein>
<organism evidence="2 3">
    <name type="scientific">Marasmius oreades</name>
    <name type="common">fairy-ring Marasmius</name>
    <dbReference type="NCBI Taxonomy" id="181124"/>
    <lineage>
        <taxon>Eukaryota</taxon>
        <taxon>Fungi</taxon>
        <taxon>Dikarya</taxon>
        <taxon>Basidiomycota</taxon>
        <taxon>Agaricomycotina</taxon>
        <taxon>Agaricomycetes</taxon>
        <taxon>Agaricomycetidae</taxon>
        <taxon>Agaricales</taxon>
        <taxon>Marasmiineae</taxon>
        <taxon>Marasmiaceae</taxon>
        <taxon>Marasmius</taxon>
    </lineage>
</organism>
<reference evidence="2" key="1">
    <citation type="journal article" date="2021" name="Genome Biol. Evol.">
        <title>The assembled and annotated genome of the fairy-ring fungus Marasmius oreades.</title>
        <authorList>
            <person name="Hiltunen M."/>
            <person name="Ament-Velasquez S.L."/>
            <person name="Johannesson H."/>
        </authorList>
    </citation>
    <scope>NUCLEOTIDE SEQUENCE</scope>
    <source>
        <strain evidence="2">03SP1</strain>
    </source>
</reference>
<evidence type="ECO:0000313" key="3">
    <source>
        <dbReference type="Proteomes" id="UP001049176"/>
    </source>
</evidence>
<sequence length="76" mass="7848">MPEANKKALYQWFNSQIWSTNENEVTAEVEPDSEIGTVIAGWAAASDEHDDAGSDGGDWNIDGGSGSGSGNDGGSS</sequence>
<accession>A0A9P7RZ81</accession>